<proteinExistence type="predicted"/>
<name>X1TUU8_9ZZZZ</name>
<gene>
    <name evidence="1" type="ORF">S12H4_36933</name>
</gene>
<feature type="non-terminal residue" evidence="1">
    <location>
        <position position="1"/>
    </location>
</feature>
<reference evidence="1" key="1">
    <citation type="journal article" date="2014" name="Front. Microbiol.">
        <title>High frequency of phylogenetically diverse reductive dehalogenase-homologous genes in deep subseafloor sedimentary metagenomes.</title>
        <authorList>
            <person name="Kawai M."/>
            <person name="Futagami T."/>
            <person name="Toyoda A."/>
            <person name="Takaki Y."/>
            <person name="Nishi S."/>
            <person name="Hori S."/>
            <person name="Arai W."/>
            <person name="Tsubouchi T."/>
            <person name="Morono Y."/>
            <person name="Uchiyama I."/>
            <person name="Ito T."/>
            <person name="Fujiyama A."/>
            <person name="Inagaki F."/>
            <person name="Takami H."/>
        </authorList>
    </citation>
    <scope>NUCLEOTIDE SEQUENCE</scope>
    <source>
        <strain evidence="1">Expedition CK06-06</strain>
    </source>
</reference>
<accession>X1TUU8</accession>
<evidence type="ECO:0000313" key="1">
    <source>
        <dbReference type="EMBL" id="GAI95156.1"/>
    </source>
</evidence>
<comment type="caution">
    <text evidence="1">The sequence shown here is derived from an EMBL/GenBank/DDBJ whole genome shotgun (WGS) entry which is preliminary data.</text>
</comment>
<sequence>LVLHYIACHQQHDKGAGTVEGLTTHGTYLKNLLRQARRLTSTALSLVSLFAEEANRLNREDEASRLKALCSFIRQQSDQAKRGEDAASYGHTKADLISFLGGLAVSGAIKMVSKNKQLSAFADYLLENPISKERPFGMVLVCIGPKGLPDGVEVVSISRLARESDRQECDVINELQQRGYLLFSEEAFSLLVDRLINDVLEGRLLLPISVEKLTEIKTASYLEPEFNDSE</sequence>
<dbReference type="AlphaFoldDB" id="X1TUU8"/>
<dbReference type="EMBL" id="BARW01022060">
    <property type="protein sequence ID" value="GAI95156.1"/>
    <property type="molecule type" value="Genomic_DNA"/>
</dbReference>
<organism evidence="1">
    <name type="scientific">marine sediment metagenome</name>
    <dbReference type="NCBI Taxonomy" id="412755"/>
    <lineage>
        <taxon>unclassified sequences</taxon>
        <taxon>metagenomes</taxon>
        <taxon>ecological metagenomes</taxon>
    </lineage>
</organism>
<protein>
    <submittedName>
        <fullName evidence="1">Uncharacterized protein</fullName>
    </submittedName>
</protein>